<reference evidence="2 3" key="1">
    <citation type="submission" date="2019-12" db="EMBL/GenBank/DDBJ databases">
        <title>Litoreibacter badius sp. nov., a novel bacteriochlorophyll a-containing bacterium in the genus Litoreibacter.</title>
        <authorList>
            <person name="Kanamuro M."/>
            <person name="Takabe Y."/>
            <person name="Mori K."/>
            <person name="Takaichi S."/>
            <person name="Hanada S."/>
        </authorList>
    </citation>
    <scope>NUCLEOTIDE SEQUENCE [LARGE SCALE GENOMIC DNA]</scope>
    <source>
        <strain evidence="2 3">K6</strain>
    </source>
</reference>
<dbReference type="RefSeq" id="WP_159804105.1">
    <property type="nucleotide sequence ID" value="NZ_BLJE01000001.1"/>
</dbReference>
<sequence length="151" mass="15641">MIRVKGTDEDGDGVDDLAVTNSIVEHSDGSRTESTVARNSDASLRSSETVVVGPNGQSKVISRDLDGDGTAETVEDLTITLGVDNESTSVLEVQNGDGSLRSRVVQAQSSDTLTKTIASDVDGDGDIDVTTVDATVICLTSAPMGPNRVIC</sequence>
<evidence type="ECO:0000313" key="3">
    <source>
        <dbReference type="Proteomes" id="UP000436822"/>
    </source>
</evidence>
<comment type="caution">
    <text evidence="2">The sequence shown here is derived from an EMBL/GenBank/DDBJ whole genome shotgun (WGS) entry which is preliminary data.</text>
</comment>
<dbReference type="EMBL" id="BLJE01000001">
    <property type="protein sequence ID" value="GFE63136.1"/>
    <property type="molecule type" value="Genomic_DNA"/>
</dbReference>
<dbReference type="InterPro" id="IPR028994">
    <property type="entry name" value="Integrin_alpha_N"/>
</dbReference>
<evidence type="ECO:0000313" key="2">
    <source>
        <dbReference type="EMBL" id="GFE63136.1"/>
    </source>
</evidence>
<organism evidence="2 3">
    <name type="scientific">Litoreibacter roseus</name>
    <dbReference type="NCBI Taxonomy" id="2601869"/>
    <lineage>
        <taxon>Bacteria</taxon>
        <taxon>Pseudomonadati</taxon>
        <taxon>Pseudomonadota</taxon>
        <taxon>Alphaproteobacteria</taxon>
        <taxon>Rhodobacterales</taxon>
        <taxon>Roseobacteraceae</taxon>
        <taxon>Litoreibacter</taxon>
    </lineage>
</organism>
<evidence type="ECO:0000256" key="1">
    <source>
        <dbReference type="SAM" id="MobiDB-lite"/>
    </source>
</evidence>
<keyword evidence="3" id="KW-1185">Reference proteome</keyword>
<feature type="compositionally biased region" description="Polar residues" evidence="1">
    <location>
        <begin position="32"/>
        <end position="60"/>
    </location>
</feature>
<accession>A0A6N6JAI4</accession>
<dbReference type="AlphaFoldDB" id="A0A6N6JAI4"/>
<proteinExistence type="predicted"/>
<dbReference type="Proteomes" id="UP000436822">
    <property type="component" value="Unassembled WGS sequence"/>
</dbReference>
<feature type="region of interest" description="Disordered" evidence="1">
    <location>
        <begin position="26"/>
        <end position="67"/>
    </location>
</feature>
<gene>
    <name evidence="2" type="ORF">KIN_02100</name>
</gene>
<name>A0A6N6JAI4_9RHOB</name>
<dbReference type="SUPFAM" id="SSF69318">
    <property type="entry name" value="Integrin alpha N-terminal domain"/>
    <property type="match status" value="1"/>
</dbReference>
<protein>
    <recommendedName>
        <fullName evidence="4">VCBS repeat protein</fullName>
    </recommendedName>
</protein>
<evidence type="ECO:0008006" key="4">
    <source>
        <dbReference type="Google" id="ProtNLM"/>
    </source>
</evidence>